<comment type="caution">
    <text evidence="2">The sequence shown here is derived from an EMBL/GenBank/DDBJ whole genome shotgun (WGS) entry which is preliminary data.</text>
</comment>
<dbReference type="PROSITE" id="PS51257">
    <property type="entry name" value="PROKAR_LIPOPROTEIN"/>
    <property type="match status" value="1"/>
</dbReference>
<dbReference type="Gene3D" id="3.40.190.10">
    <property type="entry name" value="Periplasmic binding protein-like II"/>
    <property type="match status" value="1"/>
</dbReference>
<evidence type="ECO:0000256" key="1">
    <source>
        <dbReference type="SAM" id="SignalP"/>
    </source>
</evidence>
<dbReference type="EMBL" id="PYAX01000008">
    <property type="protein sequence ID" value="PSL53857.1"/>
    <property type="molecule type" value="Genomic_DNA"/>
</dbReference>
<keyword evidence="3" id="KW-1185">Reference proteome</keyword>
<dbReference type="AlphaFoldDB" id="A0A2P8I5X3"/>
<dbReference type="PANTHER" id="PTHR43649">
    <property type="entry name" value="ARABINOSE-BINDING PROTEIN-RELATED"/>
    <property type="match status" value="1"/>
</dbReference>
<name>A0A2P8I5X3_SACCR</name>
<dbReference type="PANTHER" id="PTHR43649:SF12">
    <property type="entry name" value="DIACETYLCHITOBIOSE BINDING PROTEIN DASA"/>
    <property type="match status" value="1"/>
</dbReference>
<dbReference type="Proteomes" id="UP000241118">
    <property type="component" value="Unassembled WGS sequence"/>
</dbReference>
<dbReference type="RefSeq" id="WP_106617823.1">
    <property type="nucleotide sequence ID" value="NZ_PYAX01000008.1"/>
</dbReference>
<proteinExistence type="predicted"/>
<gene>
    <name evidence="2" type="ORF">B0I31_108304</name>
</gene>
<evidence type="ECO:0000313" key="3">
    <source>
        <dbReference type="Proteomes" id="UP000241118"/>
    </source>
</evidence>
<protein>
    <submittedName>
        <fullName evidence="2">Carbohydrate ABC transporter substrate-binding protein (CUT1 family)</fullName>
    </submittedName>
</protein>
<sequence>MRGRALLLAAALFAAGACNAEQVEPPEQVTLTWWDYLNHSPMADQAVDSLLTRYRQEHPGVRIERTSLPRAEFQAKLAEATASGVFPDIAAVDTTDLPRLAEGGALADVTDRFDRWDVGDRFLPPVRDSVVHEGRVHGVPLRTTTSALVYHRDHFTAAGLTDPPTTWEGLRAAAKALTTADRSGLCFGAKDDDLTATLLPLLWQAGGDVTDLGDQASLDALAHLDGLVNTDRSTPADVLGWTDADARQRFTEGRCAMAVTGPAAIPELNQAGLDWAAAPLPDGAAGAAGLLGGETWVIGRHGRVDQAWDVLTWLAEHPDNTTEFGGGLGALPNRTDTADDLAWQWDPNVPGFTSGLGSARNRTAYGAKYPEVSRALATMATRVLTGERRPDQAIAEARAEIDRLLR</sequence>
<accession>A0A2P8I5X3</accession>
<dbReference type="Pfam" id="PF13416">
    <property type="entry name" value="SBP_bac_8"/>
    <property type="match status" value="1"/>
</dbReference>
<organism evidence="2 3">
    <name type="scientific">Saccharothrix carnea</name>
    <dbReference type="NCBI Taxonomy" id="1280637"/>
    <lineage>
        <taxon>Bacteria</taxon>
        <taxon>Bacillati</taxon>
        <taxon>Actinomycetota</taxon>
        <taxon>Actinomycetes</taxon>
        <taxon>Pseudonocardiales</taxon>
        <taxon>Pseudonocardiaceae</taxon>
        <taxon>Saccharothrix</taxon>
    </lineage>
</organism>
<keyword evidence="1" id="KW-0732">Signal</keyword>
<dbReference type="InterPro" id="IPR006059">
    <property type="entry name" value="SBP"/>
</dbReference>
<dbReference type="OrthoDB" id="9780991at2"/>
<evidence type="ECO:0000313" key="2">
    <source>
        <dbReference type="EMBL" id="PSL53857.1"/>
    </source>
</evidence>
<feature type="signal peptide" evidence="1">
    <location>
        <begin position="1"/>
        <end position="20"/>
    </location>
</feature>
<dbReference type="SUPFAM" id="SSF53850">
    <property type="entry name" value="Periplasmic binding protein-like II"/>
    <property type="match status" value="1"/>
</dbReference>
<feature type="chain" id="PRO_5039499625" evidence="1">
    <location>
        <begin position="21"/>
        <end position="406"/>
    </location>
</feature>
<dbReference type="InterPro" id="IPR050490">
    <property type="entry name" value="Bact_solute-bd_prot1"/>
</dbReference>
<reference evidence="2 3" key="1">
    <citation type="submission" date="2018-03" db="EMBL/GenBank/DDBJ databases">
        <title>Genomic Encyclopedia of Type Strains, Phase III (KMG-III): the genomes of soil and plant-associated and newly described type strains.</title>
        <authorList>
            <person name="Whitman W."/>
        </authorList>
    </citation>
    <scope>NUCLEOTIDE SEQUENCE [LARGE SCALE GENOMIC DNA]</scope>
    <source>
        <strain evidence="2 3">CGMCC 4.7097</strain>
    </source>
</reference>